<keyword evidence="1" id="KW-0732">Signal</keyword>
<evidence type="ECO:0000256" key="2">
    <source>
        <dbReference type="ARBA" id="ARBA00023180"/>
    </source>
</evidence>
<evidence type="ECO:0000313" key="3">
    <source>
        <dbReference type="EMBL" id="KHN42446.1"/>
    </source>
</evidence>
<dbReference type="EMBL" id="KN644497">
    <property type="protein sequence ID" value="KHN42446.1"/>
    <property type="molecule type" value="Genomic_DNA"/>
</dbReference>
<name>A0A0B2S6X5_GLYSO</name>
<proteinExistence type="predicted"/>
<dbReference type="AlphaFoldDB" id="A0A0B2S6X5"/>
<dbReference type="Gene3D" id="3.50.30.30">
    <property type="match status" value="1"/>
</dbReference>
<gene>
    <name evidence="3" type="ORF">glysoja_033914</name>
</gene>
<dbReference type="PANTHER" id="PTHR22702">
    <property type="entry name" value="PROTEASE-ASSOCIATED DOMAIN-CONTAINING PROTEIN"/>
    <property type="match status" value="1"/>
</dbReference>
<sequence length="116" mass="12926">MAKFVVEKNSLTVTSSDNIKGTHDRAIWNFRILQYEGSIVGNILYPKDNKKGCKEFDEYGISFKSKPSALPTTVLLDRGSKILLPSNLFMFDFKVSGFAGLILGCDFVSVAMRFCS</sequence>
<reference evidence="3" key="1">
    <citation type="submission" date="2014-07" db="EMBL/GenBank/DDBJ databases">
        <title>Identification of a novel salt tolerance gene in wild soybean by whole-genome sequencing.</title>
        <authorList>
            <person name="Lam H.-M."/>
            <person name="Qi X."/>
            <person name="Li M.-W."/>
            <person name="Liu X."/>
            <person name="Xie M."/>
            <person name="Ni M."/>
            <person name="Xu X."/>
        </authorList>
    </citation>
    <scope>NUCLEOTIDE SEQUENCE [LARGE SCALE GENOMIC DNA]</scope>
    <source>
        <tissue evidence="3">Root</tissue>
    </source>
</reference>
<keyword evidence="2" id="KW-0325">Glycoprotein</keyword>
<dbReference type="Proteomes" id="UP000053555">
    <property type="component" value="Unassembled WGS sequence"/>
</dbReference>
<protein>
    <submittedName>
        <fullName evidence="3">Vacuolar-sorting receptor 4</fullName>
    </submittedName>
</protein>
<keyword evidence="3" id="KW-0675">Receptor</keyword>
<organism evidence="3">
    <name type="scientific">Glycine soja</name>
    <name type="common">Wild soybean</name>
    <dbReference type="NCBI Taxonomy" id="3848"/>
    <lineage>
        <taxon>Eukaryota</taxon>
        <taxon>Viridiplantae</taxon>
        <taxon>Streptophyta</taxon>
        <taxon>Embryophyta</taxon>
        <taxon>Tracheophyta</taxon>
        <taxon>Spermatophyta</taxon>
        <taxon>Magnoliopsida</taxon>
        <taxon>eudicotyledons</taxon>
        <taxon>Gunneridae</taxon>
        <taxon>Pentapetalae</taxon>
        <taxon>rosids</taxon>
        <taxon>fabids</taxon>
        <taxon>Fabales</taxon>
        <taxon>Fabaceae</taxon>
        <taxon>Papilionoideae</taxon>
        <taxon>50 kb inversion clade</taxon>
        <taxon>NPAAA clade</taxon>
        <taxon>indigoferoid/millettioid clade</taxon>
        <taxon>Phaseoleae</taxon>
        <taxon>Glycine</taxon>
        <taxon>Glycine subgen. Soja</taxon>
    </lineage>
</organism>
<accession>A0A0B2S6X5</accession>
<evidence type="ECO:0000256" key="1">
    <source>
        <dbReference type="ARBA" id="ARBA00022729"/>
    </source>
</evidence>
<dbReference type="PANTHER" id="PTHR22702:SF1">
    <property type="entry name" value="PROTEASE-ASSOCIATED DOMAIN-CONTAINING PROTEIN 1"/>
    <property type="match status" value="1"/>
</dbReference>